<comment type="caution">
    <text evidence="1">The sequence shown here is derived from an EMBL/GenBank/DDBJ whole genome shotgun (WGS) entry which is preliminary data.</text>
</comment>
<proteinExistence type="predicted"/>
<accession>C0EMG8</accession>
<dbReference type="Proteomes" id="UP000004457">
    <property type="component" value="Unassembled WGS sequence"/>
</dbReference>
<sequence>AFFMCIVFYTVNPEPPTFPKSFIVRIFKDDEDRTQCLKTINIPISSPDHLFHAKNAADEYGRLYVSGIMNKEHLQ</sequence>
<dbReference type="EMBL" id="ACEN01000030">
    <property type="protein sequence ID" value="EEG33778.1"/>
    <property type="molecule type" value="Genomic_DNA"/>
</dbReference>
<dbReference type="AlphaFoldDB" id="C0EMG8"/>
<organism evidence="1 2">
    <name type="scientific">Neisseria flavescens NRL30031/H210</name>
    <dbReference type="NCBI Taxonomy" id="546264"/>
    <lineage>
        <taxon>Bacteria</taxon>
        <taxon>Pseudomonadati</taxon>
        <taxon>Pseudomonadota</taxon>
        <taxon>Betaproteobacteria</taxon>
        <taxon>Neisseriales</taxon>
        <taxon>Neisseriaceae</taxon>
        <taxon>Neisseria</taxon>
    </lineage>
</organism>
<gene>
    <name evidence="1" type="ORF">NEIFLAOT_01139</name>
</gene>
<feature type="non-terminal residue" evidence="1">
    <location>
        <position position="1"/>
    </location>
</feature>
<evidence type="ECO:0000313" key="2">
    <source>
        <dbReference type="Proteomes" id="UP000004457"/>
    </source>
</evidence>
<evidence type="ECO:0000313" key="1">
    <source>
        <dbReference type="EMBL" id="EEG33778.1"/>
    </source>
</evidence>
<name>C0EMG8_NEIFL</name>
<protein>
    <submittedName>
        <fullName evidence="1">Uncharacterized protein</fullName>
    </submittedName>
</protein>
<reference evidence="1 2" key="1">
    <citation type="submission" date="2009-01" db="EMBL/GenBank/DDBJ databases">
        <authorList>
            <person name="Fulton L."/>
            <person name="Clifton S."/>
            <person name="Chinwalla A.T."/>
            <person name="Mitreva M."/>
            <person name="Sodergren E."/>
            <person name="Weinstock G."/>
            <person name="Clifton S."/>
            <person name="Dooling D.J."/>
            <person name="Fulton B."/>
            <person name="Minx P."/>
            <person name="Pepin K.H."/>
            <person name="Johnson M."/>
            <person name="Bhonagiri V."/>
            <person name="Nash W.E."/>
            <person name="Mardis E.R."/>
            <person name="Wilson R.K."/>
        </authorList>
    </citation>
    <scope>NUCLEOTIDE SEQUENCE [LARGE SCALE GENOMIC DNA]</scope>
    <source>
        <strain evidence="1 2">NRL30031/H210</strain>
    </source>
</reference>
<keyword evidence="2" id="KW-1185">Reference proteome</keyword>
<dbReference type="RefSeq" id="WP_004464502.1">
    <property type="nucleotide sequence ID" value="NZ_ACEN01000030.1"/>
</dbReference>